<accession>A0ABT4F103</accession>
<keyword evidence="4" id="KW-0680">Restriction system</keyword>
<sequence length="456" mass="52126">MKPIAIDLFCGAGGMSEGILQAGFHIVFSSDISVDVEKTYTFRHKQLGLIHGENTYFKRADIRTLSSEEILSSIRNLNIFKDKDNLPQIDAIFGGPPCQGFSRAGLRKKDDPRNMLFREYLRIVKDIHPRYVIMENVEGFMDTKMDGYTGITGETYEDGSLMPEILVNEFNKIGYLTLEPMLLDASNYGVPQRRKRAIFIAYLEGEEIPAYPEPITPSESEKVSVDEAISDLIIDSKKKEKYFNKYSEYQLSSINGRTKSVSGNTIYSKGNIYNHDFSNHSALIQERFSLFREGESSSMLKRRIREEGINLTEYPSLLKECVNKLEEKYEPEQVISLFNRPPVDEELINALLTKKNNRYRYKKDSVSPTVVTLPDDYLTPYENRIPTVREMARLQSFDDSFIFLGKRTTGGQRRKVEVPQYTQVGNAVPPLLAKAIGIKIIQAIKTSNERRLKIQV</sequence>
<dbReference type="PROSITE" id="PS00094">
    <property type="entry name" value="C5_MTASE_1"/>
    <property type="match status" value="1"/>
</dbReference>
<dbReference type="RefSeq" id="WP_197226086.1">
    <property type="nucleotide sequence ID" value="NZ_JAMDMH010000012.1"/>
</dbReference>
<dbReference type="Proteomes" id="UP001527057">
    <property type="component" value="Unassembled WGS sequence"/>
</dbReference>
<dbReference type="EMBL" id="JAMDMH010000012">
    <property type="protein sequence ID" value="MCY9575737.1"/>
    <property type="molecule type" value="Genomic_DNA"/>
</dbReference>
<dbReference type="PRINTS" id="PR00105">
    <property type="entry name" value="C5METTRFRASE"/>
</dbReference>
<dbReference type="PANTHER" id="PTHR10629:SF52">
    <property type="entry name" value="DNA (CYTOSINE-5)-METHYLTRANSFERASE 1"/>
    <property type="match status" value="1"/>
</dbReference>
<comment type="catalytic activity">
    <reaction evidence="7">
        <text>a 2'-deoxycytidine in DNA + S-adenosyl-L-methionine = a 5-methyl-2'-deoxycytidine in DNA + S-adenosyl-L-homocysteine + H(+)</text>
        <dbReference type="Rhea" id="RHEA:13681"/>
        <dbReference type="Rhea" id="RHEA-COMP:11369"/>
        <dbReference type="Rhea" id="RHEA-COMP:11370"/>
        <dbReference type="ChEBI" id="CHEBI:15378"/>
        <dbReference type="ChEBI" id="CHEBI:57856"/>
        <dbReference type="ChEBI" id="CHEBI:59789"/>
        <dbReference type="ChEBI" id="CHEBI:85452"/>
        <dbReference type="ChEBI" id="CHEBI:85454"/>
        <dbReference type="EC" id="2.1.1.37"/>
    </reaction>
</comment>
<dbReference type="Gene3D" id="3.40.50.150">
    <property type="entry name" value="Vaccinia Virus protein VP39"/>
    <property type="match status" value="1"/>
</dbReference>
<dbReference type="PANTHER" id="PTHR10629">
    <property type="entry name" value="CYTOSINE-SPECIFIC METHYLTRANSFERASE"/>
    <property type="match status" value="1"/>
</dbReference>
<dbReference type="PROSITE" id="PS00095">
    <property type="entry name" value="C5_MTASE_2"/>
    <property type="match status" value="1"/>
</dbReference>
<dbReference type="InterPro" id="IPR001525">
    <property type="entry name" value="C5_MeTfrase"/>
</dbReference>
<evidence type="ECO:0000256" key="2">
    <source>
        <dbReference type="ARBA" id="ARBA00022679"/>
    </source>
</evidence>
<evidence type="ECO:0000256" key="5">
    <source>
        <dbReference type="PROSITE-ProRule" id="PRU01016"/>
    </source>
</evidence>
<keyword evidence="2 5" id="KW-0808">Transferase</keyword>
<dbReference type="InterPro" id="IPR031303">
    <property type="entry name" value="C5_meth_CS"/>
</dbReference>
<keyword evidence="3 5" id="KW-0949">S-adenosyl-L-methionine</keyword>
<keyword evidence="9" id="KW-1185">Reference proteome</keyword>
<reference evidence="8 9" key="1">
    <citation type="submission" date="2022-05" db="EMBL/GenBank/DDBJ databases">
        <title>Genome Sequencing of Bee-Associated Microbes.</title>
        <authorList>
            <person name="Dunlap C."/>
        </authorList>
    </citation>
    <scope>NUCLEOTIDE SEQUENCE [LARGE SCALE GENOMIC DNA]</scope>
    <source>
        <strain evidence="8 9">CBP-1093</strain>
    </source>
</reference>
<gene>
    <name evidence="8" type="ORF">M5W27_07770</name>
</gene>
<dbReference type="NCBIfam" id="TIGR00675">
    <property type="entry name" value="dcm"/>
    <property type="match status" value="1"/>
</dbReference>
<dbReference type="Gene3D" id="3.90.120.10">
    <property type="entry name" value="DNA Methylase, subunit A, domain 2"/>
    <property type="match status" value="1"/>
</dbReference>
<dbReference type="PROSITE" id="PS51679">
    <property type="entry name" value="SAM_MT_C5"/>
    <property type="match status" value="1"/>
</dbReference>
<proteinExistence type="inferred from homology"/>
<evidence type="ECO:0000256" key="6">
    <source>
        <dbReference type="RuleBase" id="RU000416"/>
    </source>
</evidence>
<evidence type="ECO:0000256" key="1">
    <source>
        <dbReference type="ARBA" id="ARBA00022603"/>
    </source>
</evidence>
<evidence type="ECO:0000256" key="4">
    <source>
        <dbReference type="ARBA" id="ARBA00022747"/>
    </source>
</evidence>
<evidence type="ECO:0000256" key="7">
    <source>
        <dbReference type="RuleBase" id="RU000417"/>
    </source>
</evidence>
<comment type="similarity">
    <text evidence="5 6">Belongs to the class I-like SAM-binding methyltransferase superfamily. C5-methyltransferase family.</text>
</comment>
<dbReference type="Pfam" id="PF00145">
    <property type="entry name" value="DNA_methylase"/>
    <property type="match status" value="1"/>
</dbReference>
<organism evidence="8 9">
    <name type="scientific">Bacillus xiamenensis</name>
    <dbReference type="NCBI Taxonomy" id="1178537"/>
    <lineage>
        <taxon>Bacteria</taxon>
        <taxon>Bacillati</taxon>
        <taxon>Bacillota</taxon>
        <taxon>Bacilli</taxon>
        <taxon>Bacillales</taxon>
        <taxon>Bacillaceae</taxon>
        <taxon>Bacillus</taxon>
    </lineage>
</organism>
<feature type="active site" evidence="5">
    <location>
        <position position="98"/>
    </location>
</feature>
<comment type="caution">
    <text evidence="8">The sequence shown here is derived from an EMBL/GenBank/DDBJ whole genome shotgun (WGS) entry which is preliminary data.</text>
</comment>
<dbReference type="InterPro" id="IPR050390">
    <property type="entry name" value="C5-Methyltransferase"/>
</dbReference>
<name>A0ABT4F103_9BACI</name>
<dbReference type="GO" id="GO:0032259">
    <property type="term" value="P:methylation"/>
    <property type="evidence" value="ECO:0007669"/>
    <property type="project" value="UniProtKB-KW"/>
</dbReference>
<evidence type="ECO:0000256" key="3">
    <source>
        <dbReference type="ARBA" id="ARBA00022691"/>
    </source>
</evidence>
<dbReference type="InterPro" id="IPR029063">
    <property type="entry name" value="SAM-dependent_MTases_sf"/>
</dbReference>
<evidence type="ECO:0000313" key="8">
    <source>
        <dbReference type="EMBL" id="MCY9575737.1"/>
    </source>
</evidence>
<protein>
    <recommendedName>
        <fullName evidence="7">Cytosine-specific methyltransferase</fullName>
        <ecNumber evidence="7">2.1.1.37</ecNumber>
    </recommendedName>
</protein>
<evidence type="ECO:0000313" key="9">
    <source>
        <dbReference type="Proteomes" id="UP001527057"/>
    </source>
</evidence>
<keyword evidence="1 5" id="KW-0489">Methyltransferase</keyword>
<dbReference type="InterPro" id="IPR018117">
    <property type="entry name" value="C5_DNA_meth_AS"/>
</dbReference>
<dbReference type="SUPFAM" id="SSF53335">
    <property type="entry name" value="S-adenosyl-L-methionine-dependent methyltransferases"/>
    <property type="match status" value="1"/>
</dbReference>
<dbReference type="EC" id="2.1.1.37" evidence="7"/>
<dbReference type="GO" id="GO:0008168">
    <property type="term" value="F:methyltransferase activity"/>
    <property type="evidence" value="ECO:0007669"/>
    <property type="project" value="UniProtKB-KW"/>
</dbReference>